<evidence type="ECO:0008006" key="4">
    <source>
        <dbReference type="Google" id="ProtNLM"/>
    </source>
</evidence>
<protein>
    <recommendedName>
        <fullName evidence="4">HTH cro/C1-type domain-containing protein</fullName>
    </recommendedName>
</protein>
<dbReference type="CDD" id="cd00093">
    <property type="entry name" value="HTH_XRE"/>
    <property type="match status" value="1"/>
</dbReference>
<reference evidence="2 3" key="1">
    <citation type="submission" date="2020-07" db="EMBL/GenBank/DDBJ databases">
        <title>Genomic Encyclopedia of Type Strains, Phase IV (KMG-V): Genome sequencing to study the core and pangenomes of soil and plant-associated prokaryotes.</title>
        <authorList>
            <person name="Whitman W."/>
        </authorList>
    </citation>
    <scope>NUCLEOTIDE SEQUENCE [LARGE SCALE GENOMIC DNA]</scope>
    <source>
        <strain evidence="2 3">AN3</strain>
    </source>
</reference>
<dbReference type="Gene3D" id="1.10.260.40">
    <property type="entry name" value="lambda repressor-like DNA-binding domains"/>
    <property type="match status" value="1"/>
</dbReference>
<dbReference type="AlphaFoldDB" id="A0A839EK51"/>
<evidence type="ECO:0000313" key="3">
    <source>
        <dbReference type="Proteomes" id="UP000549052"/>
    </source>
</evidence>
<feature type="region of interest" description="Disordered" evidence="1">
    <location>
        <begin position="109"/>
        <end position="129"/>
    </location>
</feature>
<dbReference type="RefSeq" id="WP_182548474.1">
    <property type="nucleotide sequence ID" value="NZ_JACGXN010000001.1"/>
</dbReference>
<dbReference type="EMBL" id="JACGXN010000001">
    <property type="protein sequence ID" value="MBA8877874.1"/>
    <property type="molecule type" value="Genomic_DNA"/>
</dbReference>
<gene>
    <name evidence="2" type="ORF">FHW16_001556</name>
</gene>
<dbReference type="Proteomes" id="UP000549052">
    <property type="component" value="Unassembled WGS sequence"/>
</dbReference>
<name>A0A839EK51_9HYPH</name>
<accession>A0A839EK51</accession>
<feature type="compositionally biased region" description="Polar residues" evidence="1">
    <location>
        <begin position="114"/>
        <end position="129"/>
    </location>
</feature>
<comment type="caution">
    <text evidence="2">The sequence shown here is derived from an EMBL/GenBank/DDBJ whole genome shotgun (WGS) entry which is preliminary data.</text>
</comment>
<sequence length="129" mass="14455">MRDIPFIDGLSLGLNTNAALPVAVMRELPGKPFDPSEIDTAEFDLSDYPVAIGKLNDERKRREVKLIDLEEHSGVSMNTMYAWQSGFRSPTLVHLCALAKSMGFEVVMKRSKQSQDTQKRNASNGTRNR</sequence>
<dbReference type="SUPFAM" id="SSF47413">
    <property type="entry name" value="lambda repressor-like DNA-binding domains"/>
    <property type="match status" value="1"/>
</dbReference>
<dbReference type="InterPro" id="IPR010982">
    <property type="entry name" value="Lambda_DNA-bd_dom_sf"/>
</dbReference>
<dbReference type="InterPro" id="IPR001387">
    <property type="entry name" value="Cro/C1-type_HTH"/>
</dbReference>
<organism evidence="2 3">
    <name type="scientific">Phyllobacterium myrsinacearum</name>
    <dbReference type="NCBI Taxonomy" id="28101"/>
    <lineage>
        <taxon>Bacteria</taxon>
        <taxon>Pseudomonadati</taxon>
        <taxon>Pseudomonadota</taxon>
        <taxon>Alphaproteobacteria</taxon>
        <taxon>Hyphomicrobiales</taxon>
        <taxon>Phyllobacteriaceae</taxon>
        <taxon>Phyllobacterium</taxon>
    </lineage>
</organism>
<proteinExistence type="predicted"/>
<dbReference type="GO" id="GO:0003677">
    <property type="term" value="F:DNA binding"/>
    <property type="evidence" value="ECO:0007669"/>
    <property type="project" value="InterPro"/>
</dbReference>
<evidence type="ECO:0000313" key="2">
    <source>
        <dbReference type="EMBL" id="MBA8877874.1"/>
    </source>
</evidence>
<keyword evidence="3" id="KW-1185">Reference proteome</keyword>
<evidence type="ECO:0000256" key="1">
    <source>
        <dbReference type="SAM" id="MobiDB-lite"/>
    </source>
</evidence>